<evidence type="ECO:0008006" key="3">
    <source>
        <dbReference type="Google" id="ProtNLM"/>
    </source>
</evidence>
<evidence type="ECO:0000313" key="1">
    <source>
        <dbReference type="EMBL" id="SKB76642.1"/>
    </source>
</evidence>
<organism evidence="1 2">
    <name type="scientific">Parabacteroides chartae</name>
    <dbReference type="NCBI Taxonomy" id="1037355"/>
    <lineage>
        <taxon>Bacteria</taxon>
        <taxon>Pseudomonadati</taxon>
        <taxon>Bacteroidota</taxon>
        <taxon>Bacteroidia</taxon>
        <taxon>Bacteroidales</taxon>
        <taxon>Tannerellaceae</taxon>
        <taxon>Parabacteroides</taxon>
    </lineage>
</organism>
<dbReference type="EMBL" id="FUYQ01000022">
    <property type="protein sequence ID" value="SKB76642.1"/>
    <property type="molecule type" value="Genomic_DNA"/>
</dbReference>
<dbReference type="AlphaFoldDB" id="A0A1T5DXT4"/>
<dbReference type="RefSeq" id="WP_079684113.1">
    <property type="nucleotide sequence ID" value="NZ_FUYQ01000022.1"/>
</dbReference>
<proteinExistence type="predicted"/>
<evidence type="ECO:0000313" key="2">
    <source>
        <dbReference type="Proteomes" id="UP000190852"/>
    </source>
</evidence>
<dbReference type="PROSITE" id="PS51257">
    <property type="entry name" value="PROKAR_LIPOPROTEIN"/>
    <property type="match status" value="1"/>
</dbReference>
<protein>
    <recommendedName>
        <fullName evidence="3">TolB-like 6-blade propeller-like</fullName>
    </recommendedName>
</protein>
<dbReference type="Proteomes" id="UP000190852">
    <property type="component" value="Unassembled WGS sequence"/>
</dbReference>
<gene>
    <name evidence="1" type="ORF">SAMN05660349_02694</name>
</gene>
<name>A0A1T5DXT4_9BACT</name>
<dbReference type="SUPFAM" id="SSF50969">
    <property type="entry name" value="YVTN repeat-like/Quinoprotein amine dehydrogenase"/>
    <property type="match status" value="1"/>
</dbReference>
<accession>A0A1T5DXT4</accession>
<sequence length="342" mass="39476">MEKIKLILFLALLCSCNTSEKKITKVERISLDAEIITDSIHASLPGSLIVFNDYVVWEEAFASDKFLHVVDIQTRKEVGRMGEVGQGPKEFIHPQISRSYDDCILAFVQGTKHQAYFSIERFLAGEDYYIPVPNSIKINPKSNFCLLEIERGQFITLQPNSDKLLEHWTRPYFYSFGKFPIPESLRKRDRFSYFQGNVAYNPDLKKLIYTSYRFPYMAIYTKSGKSFKLQTEVKGKFDYSVSSGGEFKRSRDSKEGPRELTLTLDYIVTVDRDLSIDQTDENEVGRDPMKLPHTVFIYDYEGNLLKIVNLGFPVVRIAADTKNNTLYAIVVMDDYVLVKYEL</sequence>
<reference evidence="2" key="1">
    <citation type="submission" date="2017-02" db="EMBL/GenBank/DDBJ databases">
        <authorList>
            <person name="Varghese N."/>
            <person name="Submissions S."/>
        </authorList>
    </citation>
    <scope>NUCLEOTIDE SEQUENCE [LARGE SCALE GENOMIC DNA]</scope>
    <source>
        <strain evidence="2">DSM 24967</strain>
    </source>
</reference>
<keyword evidence="2" id="KW-1185">Reference proteome</keyword>
<dbReference type="InterPro" id="IPR011044">
    <property type="entry name" value="Quino_amine_DH_bsu"/>
</dbReference>